<dbReference type="InterPro" id="IPR000994">
    <property type="entry name" value="Pept_M24"/>
</dbReference>
<gene>
    <name evidence="1" type="ORF">GWI72_01340</name>
</gene>
<evidence type="ECO:0000313" key="1">
    <source>
        <dbReference type="EMBL" id="NBN76906.1"/>
    </source>
</evidence>
<dbReference type="Gene3D" id="3.40.350.10">
    <property type="entry name" value="Creatinase/prolidase N-terminal domain"/>
    <property type="match status" value="1"/>
</dbReference>
<dbReference type="Pfam" id="PF00557">
    <property type="entry name" value="Peptidase_M24"/>
    <property type="match status" value="1"/>
</dbReference>
<proteinExistence type="predicted"/>
<dbReference type="Gene3D" id="3.90.230.10">
    <property type="entry name" value="Creatinase/methionine aminopeptidase superfamily"/>
    <property type="match status" value="1"/>
</dbReference>
<dbReference type="CDD" id="cd01066">
    <property type="entry name" value="APP_MetAP"/>
    <property type="match status" value="1"/>
</dbReference>
<dbReference type="SUPFAM" id="SSF53092">
    <property type="entry name" value="Creatinase/prolidase N-terminal domain"/>
    <property type="match status" value="1"/>
</dbReference>
<evidence type="ECO:0000313" key="2">
    <source>
        <dbReference type="Proteomes" id="UP000586722"/>
    </source>
</evidence>
<dbReference type="RefSeq" id="WP_161675034.1">
    <property type="nucleotide sequence ID" value="NZ_JAABLP010000002.1"/>
</dbReference>
<organism evidence="1 2">
    <name type="scientific">Pannonibacter tanglangensis</name>
    <dbReference type="NCBI Taxonomy" id="2750084"/>
    <lineage>
        <taxon>Bacteria</taxon>
        <taxon>Pseudomonadati</taxon>
        <taxon>Pseudomonadota</taxon>
        <taxon>Alphaproteobacteria</taxon>
        <taxon>Hyphomicrobiales</taxon>
        <taxon>Stappiaceae</taxon>
        <taxon>Pannonibacter</taxon>
    </lineage>
</organism>
<dbReference type="AlphaFoldDB" id="A0A7X5J7Y2"/>
<name>A0A7X5J7Y2_9HYPH</name>
<comment type="caution">
    <text evidence="1">The sequence shown here is derived from an EMBL/GenBank/DDBJ whole genome shotgun (WGS) entry which is preliminary data.</text>
</comment>
<dbReference type="SUPFAM" id="SSF55920">
    <property type="entry name" value="Creatinase/aminopeptidase"/>
    <property type="match status" value="1"/>
</dbReference>
<dbReference type="PANTHER" id="PTHR46112:SF2">
    <property type="entry name" value="XAA-PRO AMINOPEPTIDASE P-RELATED"/>
    <property type="match status" value="1"/>
</dbReference>
<dbReference type="InterPro" id="IPR050659">
    <property type="entry name" value="Peptidase_M24B"/>
</dbReference>
<dbReference type="Proteomes" id="UP000586722">
    <property type="component" value="Unassembled WGS sequence"/>
</dbReference>
<reference evidence="2" key="1">
    <citation type="submission" date="2020-01" db="EMBL/GenBank/DDBJ databases">
        <authorList>
            <person name="Fang Y."/>
            <person name="Sun R."/>
            <person name="Nie L."/>
            <person name="He J."/>
            <person name="Hao L."/>
            <person name="Wang L."/>
            <person name="Su S."/>
            <person name="Lv E."/>
            <person name="Zhang Z."/>
            <person name="Xie R."/>
            <person name="Liu H."/>
        </authorList>
    </citation>
    <scope>NUCLEOTIDE SEQUENCE [LARGE SCALE GENOMIC DNA]</scope>
    <source>
        <strain evidence="2">XCT-53</strain>
    </source>
</reference>
<sequence>MALHFSDDEFAARRARLQGRMGEEKLDAMLLFAQESMYWLTGYDTFGFCFFQCLVVTADGRQVLLTRSADQRQARHTSNIADVRIWVDRGGASPVAQLKELLFELDLLGARLGVEYDTHGMTGKIGRELDETLRSFAELRDASTVIPRLRAVKSPAELDYVREAARLADAAYLAALEEIRPGADEGRILAVLQGTILEGGGDYPGNEFIIGSGRDALLCRYKAGRRHLSERDQITLEFAGAYRHYHAALMRTVIVGEPTPRHVYMHEACLAALSAVETKLVPGSTFGDIFDAHAEAMDARDLMPHRLNACGYSLGARFTPSWMDWPMAYRGNEAGVEPNMVIFLHMILADSANETAMTLGRTYLTTESGPVPLSALPLDLAVKAG</sequence>
<accession>A0A7X5J7Y2</accession>
<dbReference type="EMBL" id="JAABLQ010000001">
    <property type="protein sequence ID" value="NBN76906.1"/>
    <property type="molecule type" value="Genomic_DNA"/>
</dbReference>
<dbReference type="InterPro" id="IPR036005">
    <property type="entry name" value="Creatinase/aminopeptidase-like"/>
</dbReference>
<dbReference type="InterPro" id="IPR000587">
    <property type="entry name" value="Creatinase_N"/>
</dbReference>
<protein>
    <submittedName>
        <fullName evidence="1">M24 family metallopeptidase</fullName>
    </submittedName>
</protein>
<keyword evidence="2" id="KW-1185">Reference proteome</keyword>
<dbReference type="Pfam" id="PF01321">
    <property type="entry name" value="Creatinase_N"/>
    <property type="match status" value="1"/>
</dbReference>
<dbReference type="InterPro" id="IPR029149">
    <property type="entry name" value="Creatin/AminoP/Spt16_N"/>
</dbReference>
<dbReference type="PANTHER" id="PTHR46112">
    <property type="entry name" value="AMINOPEPTIDASE"/>
    <property type="match status" value="1"/>
</dbReference>